<organism evidence="1 2">
    <name type="scientific">Sinomonas cyclohexanicum</name>
    <name type="common">Corynebacterium cyclohexanicum</name>
    <dbReference type="NCBI Taxonomy" id="322009"/>
    <lineage>
        <taxon>Bacteria</taxon>
        <taxon>Bacillati</taxon>
        <taxon>Actinomycetota</taxon>
        <taxon>Actinomycetes</taxon>
        <taxon>Micrococcales</taxon>
        <taxon>Micrococcaceae</taxon>
        <taxon>Sinomonas</taxon>
    </lineage>
</organism>
<dbReference type="Proteomes" id="UP001319861">
    <property type="component" value="Chromosome"/>
</dbReference>
<accession>A0ABN6FK36</accession>
<evidence type="ECO:0000313" key="1">
    <source>
        <dbReference type="EMBL" id="BCT77088.1"/>
    </source>
</evidence>
<evidence type="ECO:0000313" key="2">
    <source>
        <dbReference type="Proteomes" id="UP001319861"/>
    </source>
</evidence>
<dbReference type="RefSeq" id="WP_229229835.1">
    <property type="nucleotide sequence ID" value="NZ_AP024525.1"/>
</dbReference>
<dbReference type="EMBL" id="AP024525">
    <property type="protein sequence ID" value="BCT77088.1"/>
    <property type="molecule type" value="Genomic_DNA"/>
</dbReference>
<keyword evidence="2" id="KW-1185">Reference proteome</keyword>
<proteinExistence type="predicted"/>
<name>A0ABN6FK36_SINCY</name>
<protein>
    <submittedName>
        <fullName evidence="1">Uncharacterized protein</fullName>
    </submittedName>
</protein>
<sequence length="93" mass="9864">MIPSVPGGGGADLARGPLMTPQLVIVRDPGAEIHGYAVEADGASVHVVWMVASGRFRSRKADAARVFLPSEAQPWRGLAIRPEALRAHRRAAS</sequence>
<gene>
    <name evidence="1" type="ORF">SCMU_29300</name>
</gene>
<reference evidence="1 2" key="1">
    <citation type="journal article" date="2021" name="J. Biosci. Bioeng.">
        <title>Identification and characterization of a chc gene cluster responsible for the aromatization pathway of cyclohexanecarboxylate degradation in Sinomonas cyclohexanicum ATCC 51369.</title>
        <authorList>
            <person name="Yamamoto T."/>
            <person name="Hasegawa Y."/>
            <person name="Lau P.C.K."/>
            <person name="Iwaki H."/>
        </authorList>
    </citation>
    <scope>NUCLEOTIDE SEQUENCE [LARGE SCALE GENOMIC DNA]</scope>
    <source>
        <strain evidence="1 2">ATCC 51369</strain>
    </source>
</reference>